<keyword evidence="4 9" id="KW-0408">Iron</keyword>
<evidence type="ECO:0000256" key="3">
    <source>
        <dbReference type="ARBA" id="ARBA00022723"/>
    </source>
</evidence>
<dbReference type="OrthoDB" id="9809741at2"/>
<comment type="similarity">
    <text evidence="1 9 10">Belongs to the ferrochelatase family.</text>
</comment>
<evidence type="ECO:0000313" key="12">
    <source>
        <dbReference type="Proteomes" id="UP000469159"/>
    </source>
</evidence>
<feature type="binding site" evidence="9">
    <location>
        <position position="291"/>
    </location>
    <ligand>
        <name>Fe(2+)</name>
        <dbReference type="ChEBI" id="CHEBI:29033"/>
    </ligand>
</feature>
<dbReference type="GO" id="GO:0004325">
    <property type="term" value="F:ferrochelatase activity"/>
    <property type="evidence" value="ECO:0007669"/>
    <property type="project" value="UniProtKB-UniRule"/>
</dbReference>
<dbReference type="RefSeq" id="WP_160745330.1">
    <property type="nucleotide sequence ID" value="NZ_WTYK01000001.1"/>
</dbReference>
<dbReference type="GO" id="GO:0005737">
    <property type="term" value="C:cytoplasm"/>
    <property type="evidence" value="ECO:0007669"/>
    <property type="project" value="UniProtKB-SubCell"/>
</dbReference>
<comment type="caution">
    <text evidence="11">The sequence shown here is derived from an EMBL/GenBank/DDBJ whole genome shotgun (WGS) entry which is preliminary data.</text>
</comment>
<dbReference type="Gene3D" id="3.40.50.1400">
    <property type="match status" value="2"/>
</dbReference>
<dbReference type="SUPFAM" id="SSF53800">
    <property type="entry name" value="Chelatase"/>
    <property type="match status" value="1"/>
</dbReference>
<dbReference type="EMBL" id="WTYK01000001">
    <property type="protein sequence ID" value="MXP40508.1"/>
    <property type="molecule type" value="Genomic_DNA"/>
</dbReference>
<comment type="function">
    <text evidence="9 10">Catalyzes the ferrous insertion into protoporphyrin IX.</text>
</comment>
<dbReference type="UniPathway" id="UPA00252">
    <property type="reaction ID" value="UER00325"/>
</dbReference>
<dbReference type="CDD" id="cd03411">
    <property type="entry name" value="Ferrochelatase_N"/>
    <property type="match status" value="1"/>
</dbReference>
<dbReference type="PANTHER" id="PTHR11108">
    <property type="entry name" value="FERROCHELATASE"/>
    <property type="match status" value="1"/>
</dbReference>
<evidence type="ECO:0000256" key="5">
    <source>
        <dbReference type="ARBA" id="ARBA00023133"/>
    </source>
</evidence>
<evidence type="ECO:0000256" key="1">
    <source>
        <dbReference type="ARBA" id="ARBA00007718"/>
    </source>
</evidence>
<evidence type="ECO:0000256" key="9">
    <source>
        <dbReference type="HAMAP-Rule" id="MF_00323"/>
    </source>
</evidence>
<dbReference type="Proteomes" id="UP000469159">
    <property type="component" value="Unassembled WGS sequence"/>
</dbReference>
<feature type="binding site" evidence="9">
    <location>
        <position position="210"/>
    </location>
    <ligand>
        <name>Fe(2+)</name>
        <dbReference type="ChEBI" id="CHEBI:29033"/>
    </ligand>
</feature>
<organism evidence="11 12">
    <name type="scientific">Croceibacterium soli</name>
    <dbReference type="NCBI Taxonomy" id="1739690"/>
    <lineage>
        <taxon>Bacteria</taxon>
        <taxon>Pseudomonadati</taxon>
        <taxon>Pseudomonadota</taxon>
        <taxon>Alphaproteobacteria</taxon>
        <taxon>Sphingomonadales</taxon>
        <taxon>Erythrobacteraceae</taxon>
        <taxon>Croceibacterium</taxon>
    </lineage>
</organism>
<dbReference type="InterPro" id="IPR033659">
    <property type="entry name" value="Ferrochelatase_N"/>
</dbReference>
<evidence type="ECO:0000256" key="2">
    <source>
        <dbReference type="ARBA" id="ARBA00022490"/>
    </source>
</evidence>
<dbReference type="InterPro" id="IPR001015">
    <property type="entry name" value="Ferrochelatase"/>
</dbReference>
<proteinExistence type="inferred from homology"/>
<keyword evidence="2 9" id="KW-0963">Cytoplasm</keyword>
<dbReference type="PROSITE" id="PS00534">
    <property type="entry name" value="FERROCHELATASE"/>
    <property type="match status" value="1"/>
</dbReference>
<dbReference type="AlphaFoldDB" id="A0A6I4UP33"/>
<dbReference type="PANTHER" id="PTHR11108:SF1">
    <property type="entry name" value="FERROCHELATASE, MITOCHONDRIAL"/>
    <property type="match status" value="1"/>
</dbReference>
<evidence type="ECO:0000256" key="6">
    <source>
        <dbReference type="ARBA" id="ARBA00023239"/>
    </source>
</evidence>
<dbReference type="GO" id="GO:0046872">
    <property type="term" value="F:metal ion binding"/>
    <property type="evidence" value="ECO:0007669"/>
    <property type="project" value="UniProtKB-KW"/>
</dbReference>
<keyword evidence="12" id="KW-1185">Reference proteome</keyword>
<dbReference type="NCBIfam" id="TIGR00109">
    <property type="entry name" value="hemH"/>
    <property type="match status" value="1"/>
</dbReference>
<gene>
    <name evidence="9" type="primary">hemH</name>
    <name evidence="11" type="ORF">GRI75_02455</name>
</gene>
<keyword evidence="5 9" id="KW-0350">Heme biosynthesis</keyword>
<evidence type="ECO:0000256" key="7">
    <source>
        <dbReference type="ARBA" id="ARBA00023244"/>
    </source>
</evidence>
<keyword evidence="7 9" id="KW-0627">Porphyrin biosynthesis</keyword>
<sequence>MTWQKQDPPAGHPAVNSGGIGVLLVNLGTPDAPDAMSVRRYLAEFLSDRRVVEIPAIAWQPILRGIVLTTRPKKSAHAYRQVWTDAGSPLAAITAEQAVKLQERLGSGIKVAHAMRYGRPEIAAELQTLMDAGCERILLAPLYPQYCAATTATVVDKAADALRAMRWQPTLRTLPPYHDDPAYIAALAEDLGAQLDALEFDPQVLLLSFHGMPERTLRLGDPYHCHCRKTARLLEAAMARPGLRFVTTFQSRFGRAKWLEPATDVVLAQEASAGTRRLAIAAPGFSADCLETLEELAIRGREQFLEAGGEKFATLSCLNAGKAGMDMLEALVRRELAGWTTPSP</sequence>
<accession>A0A6I4UP33</accession>
<comment type="subcellular location">
    <subcellularLocation>
        <location evidence="9 10">Cytoplasm</location>
    </subcellularLocation>
</comment>
<comment type="pathway">
    <text evidence="9 10">Porphyrin-containing compound metabolism; protoheme biosynthesis; protoheme from protoporphyrin-IX: step 1/1.</text>
</comment>
<evidence type="ECO:0000256" key="4">
    <source>
        <dbReference type="ARBA" id="ARBA00023004"/>
    </source>
</evidence>
<keyword evidence="6 9" id="KW-0456">Lyase</keyword>
<dbReference type="FunFam" id="3.40.50.1400:FF:000002">
    <property type="entry name" value="Ferrochelatase"/>
    <property type="match status" value="1"/>
</dbReference>
<name>A0A6I4UP33_9SPHN</name>
<dbReference type="CDD" id="cd00419">
    <property type="entry name" value="Ferrochelatase_C"/>
    <property type="match status" value="1"/>
</dbReference>
<reference evidence="11 12" key="1">
    <citation type="submission" date="2019-12" db="EMBL/GenBank/DDBJ databases">
        <title>Genomic-based taxomic classification of the family Erythrobacteraceae.</title>
        <authorList>
            <person name="Xu L."/>
        </authorList>
    </citation>
    <scope>NUCLEOTIDE SEQUENCE [LARGE SCALE GENOMIC DNA]</scope>
    <source>
        <strain evidence="11 12">MCCC 1K02066</strain>
    </source>
</reference>
<protein>
    <recommendedName>
        <fullName evidence="9 10">Ferrochelatase</fullName>
        <ecNumber evidence="9 10">4.98.1.1</ecNumber>
    </recommendedName>
    <alternativeName>
        <fullName evidence="9">Heme synthase</fullName>
    </alternativeName>
    <alternativeName>
        <fullName evidence="9">Protoheme ferro-lyase</fullName>
    </alternativeName>
</protein>
<dbReference type="GO" id="GO:0006783">
    <property type="term" value="P:heme biosynthetic process"/>
    <property type="evidence" value="ECO:0007669"/>
    <property type="project" value="UniProtKB-UniRule"/>
</dbReference>
<dbReference type="InterPro" id="IPR019772">
    <property type="entry name" value="Ferrochelatase_AS"/>
</dbReference>
<dbReference type="EC" id="4.98.1.1" evidence="9 10"/>
<evidence type="ECO:0000256" key="10">
    <source>
        <dbReference type="RuleBase" id="RU000607"/>
    </source>
</evidence>
<dbReference type="InterPro" id="IPR033644">
    <property type="entry name" value="Ferrochelatase_C"/>
</dbReference>
<evidence type="ECO:0000313" key="11">
    <source>
        <dbReference type="EMBL" id="MXP40508.1"/>
    </source>
</evidence>
<comment type="catalytic activity">
    <reaction evidence="9 10">
        <text>heme b + 2 H(+) = protoporphyrin IX + Fe(2+)</text>
        <dbReference type="Rhea" id="RHEA:22584"/>
        <dbReference type="ChEBI" id="CHEBI:15378"/>
        <dbReference type="ChEBI" id="CHEBI:29033"/>
        <dbReference type="ChEBI" id="CHEBI:57306"/>
        <dbReference type="ChEBI" id="CHEBI:60344"/>
        <dbReference type="EC" id="4.98.1.1"/>
    </reaction>
</comment>
<comment type="catalytic activity">
    <reaction evidence="8">
        <text>Fe-coproporphyrin III + 2 H(+) = coproporphyrin III + Fe(2+)</text>
        <dbReference type="Rhea" id="RHEA:49572"/>
        <dbReference type="ChEBI" id="CHEBI:15378"/>
        <dbReference type="ChEBI" id="CHEBI:29033"/>
        <dbReference type="ChEBI" id="CHEBI:68438"/>
        <dbReference type="ChEBI" id="CHEBI:131725"/>
        <dbReference type="EC" id="4.99.1.9"/>
    </reaction>
    <physiologicalReaction direction="right-to-left" evidence="8">
        <dbReference type="Rhea" id="RHEA:49574"/>
    </physiologicalReaction>
</comment>
<dbReference type="Pfam" id="PF00762">
    <property type="entry name" value="Ferrochelatase"/>
    <property type="match status" value="1"/>
</dbReference>
<keyword evidence="3 9" id="KW-0479">Metal-binding</keyword>
<dbReference type="HAMAP" id="MF_00323">
    <property type="entry name" value="Ferrochelatase"/>
    <property type="match status" value="1"/>
</dbReference>
<evidence type="ECO:0000256" key="8">
    <source>
        <dbReference type="ARBA" id="ARBA00024536"/>
    </source>
</evidence>